<dbReference type="EMBL" id="JANJQO010000010">
    <property type="protein sequence ID" value="KAJ2983990.1"/>
    <property type="molecule type" value="Genomic_DNA"/>
</dbReference>
<proteinExistence type="predicted"/>
<evidence type="ECO:0000313" key="2">
    <source>
        <dbReference type="Proteomes" id="UP001143910"/>
    </source>
</evidence>
<gene>
    <name evidence="1" type="ORF">NQ176_g305</name>
</gene>
<evidence type="ECO:0000313" key="1">
    <source>
        <dbReference type="EMBL" id="KAJ2983990.1"/>
    </source>
</evidence>
<protein>
    <submittedName>
        <fullName evidence="1">Uncharacterized protein</fullName>
    </submittedName>
</protein>
<sequence>MFQRIPYNITLARPGVVISMLSSPLPTAKRRVVDFQIGQMIRTMALLQSPTSRFGNAASMLPPAPETWNWAQHRPSIRNSSETFTKWSDAFDDMLTSAIQDAQANQITASYDSIRRLQRRFANILDAVVEPRFVLLDAGLDTNVLVSFTSNSEVQEADSDKASEDKSWSPDERNCTDDEVGSVGGTSNIMVTGVRECTKGVFGDPLISSVFSWRPSKHLLSGFGTRLADTLEDINDEFETIAKTQRHVQIRMNLYRIYHALNAISVEYVRRDEGSDPRELKARKALVESIRELDLLEEHETAKRSWTPMEAASFKRARTKSP</sequence>
<accession>A0ACC1NXI4</accession>
<comment type="caution">
    <text evidence="1">The sequence shown here is derived from an EMBL/GenBank/DDBJ whole genome shotgun (WGS) entry which is preliminary data.</text>
</comment>
<organism evidence="1 2">
    <name type="scientific">Zarea fungicola</name>
    <dbReference type="NCBI Taxonomy" id="93591"/>
    <lineage>
        <taxon>Eukaryota</taxon>
        <taxon>Fungi</taxon>
        <taxon>Dikarya</taxon>
        <taxon>Ascomycota</taxon>
        <taxon>Pezizomycotina</taxon>
        <taxon>Sordariomycetes</taxon>
        <taxon>Hypocreomycetidae</taxon>
        <taxon>Hypocreales</taxon>
        <taxon>Cordycipitaceae</taxon>
        <taxon>Zarea</taxon>
    </lineage>
</organism>
<name>A0ACC1NXI4_9HYPO</name>
<reference evidence="1" key="1">
    <citation type="submission" date="2022-08" db="EMBL/GenBank/DDBJ databases">
        <title>Genome Sequence of Lecanicillium fungicola.</title>
        <authorList>
            <person name="Buettner E."/>
        </authorList>
    </citation>
    <scope>NUCLEOTIDE SEQUENCE</scope>
    <source>
        <strain evidence="1">Babe33</strain>
    </source>
</reference>
<dbReference type="Proteomes" id="UP001143910">
    <property type="component" value="Unassembled WGS sequence"/>
</dbReference>
<keyword evidence="2" id="KW-1185">Reference proteome</keyword>